<reference evidence="1" key="1">
    <citation type="submission" date="2019-06" db="EMBL/GenBank/DDBJ databases">
        <authorList>
            <person name="Zheng W."/>
        </authorList>
    </citation>
    <scope>NUCLEOTIDE SEQUENCE</scope>
    <source>
        <strain evidence="1">QDHG01</strain>
    </source>
</reference>
<dbReference type="EMBL" id="RRYP01021402">
    <property type="protein sequence ID" value="TNV72669.1"/>
    <property type="molecule type" value="Genomic_DNA"/>
</dbReference>
<accession>A0A8J8ND88</accession>
<protein>
    <submittedName>
        <fullName evidence="1">Uncharacterized protein</fullName>
    </submittedName>
</protein>
<sequence length="197" mass="22116">MRSQQKPSQYERVNADAAATFSFLHWPSSLLQVCQKRGIESQLTLSTMMMKFCSLSSNEKALLCSLTLRLLGTDKIGVNCCENSIHWTSLNQKQSFSTEGPGMASVLKNSTENAIIRELHQRSFKPPQTTLQEVTQTQTGTQVDIINSILMLGCFHQLMTNHSQLKMALWQLDAIKAQDHSLASLIQLWLITRGLFA</sequence>
<gene>
    <name evidence="1" type="ORF">FGO68_gene5899</name>
</gene>
<evidence type="ECO:0000313" key="1">
    <source>
        <dbReference type="EMBL" id="TNV72669.1"/>
    </source>
</evidence>
<dbReference type="AlphaFoldDB" id="A0A8J8ND88"/>
<name>A0A8J8ND88_HALGN</name>
<organism evidence="1 2">
    <name type="scientific">Halteria grandinella</name>
    <dbReference type="NCBI Taxonomy" id="5974"/>
    <lineage>
        <taxon>Eukaryota</taxon>
        <taxon>Sar</taxon>
        <taxon>Alveolata</taxon>
        <taxon>Ciliophora</taxon>
        <taxon>Intramacronucleata</taxon>
        <taxon>Spirotrichea</taxon>
        <taxon>Stichotrichia</taxon>
        <taxon>Sporadotrichida</taxon>
        <taxon>Halteriidae</taxon>
        <taxon>Halteria</taxon>
    </lineage>
</organism>
<evidence type="ECO:0000313" key="2">
    <source>
        <dbReference type="Proteomes" id="UP000785679"/>
    </source>
</evidence>
<dbReference type="Proteomes" id="UP000785679">
    <property type="component" value="Unassembled WGS sequence"/>
</dbReference>
<proteinExistence type="predicted"/>
<comment type="caution">
    <text evidence="1">The sequence shown here is derived from an EMBL/GenBank/DDBJ whole genome shotgun (WGS) entry which is preliminary data.</text>
</comment>
<keyword evidence="2" id="KW-1185">Reference proteome</keyword>